<dbReference type="InterPro" id="IPR007284">
    <property type="entry name" value="Ground-like_dom"/>
</dbReference>
<proteinExistence type="predicted"/>
<dbReference type="WBParaSite" id="PgR028_g115_t01">
    <property type="protein sequence ID" value="PgR028_g115_t01"/>
    <property type="gene ID" value="PgR028_g115"/>
</dbReference>
<dbReference type="AlphaFoldDB" id="A0A915B6F4"/>
<evidence type="ECO:0000313" key="2">
    <source>
        <dbReference type="Proteomes" id="UP000887569"/>
    </source>
</evidence>
<organism evidence="2 3">
    <name type="scientific">Parascaris univalens</name>
    <name type="common">Nematode worm</name>
    <dbReference type="NCBI Taxonomy" id="6257"/>
    <lineage>
        <taxon>Eukaryota</taxon>
        <taxon>Metazoa</taxon>
        <taxon>Ecdysozoa</taxon>
        <taxon>Nematoda</taxon>
        <taxon>Chromadorea</taxon>
        <taxon>Rhabditida</taxon>
        <taxon>Spirurina</taxon>
        <taxon>Ascaridomorpha</taxon>
        <taxon>Ascaridoidea</taxon>
        <taxon>Ascarididae</taxon>
        <taxon>Parascaris</taxon>
    </lineage>
</organism>
<reference evidence="3" key="1">
    <citation type="submission" date="2022-11" db="UniProtKB">
        <authorList>
            <consortium name="WormBaseParasite"/>
        </authorList>
    </citation>
    <scope>IDENTIFICATION</scope>
</reference>
<dbReference type="Pfam" id="PF04155">
    <property type="entry name" value="Ground-like"/>
    <property type="match status" value="1"/>
</dbReference>
<name>A0A915B6F4_PARUN</name>
<feature type="domain" description="Ground-like" evidence="1">
    <location>
        <begin position="53"/>
        <end position="133"/>
    </location>
</feature>
<protein>
    <submittedName>
        <fullName evidence="3">Ground-like domain-containing protein</fullName>
    </submittedName>
</protein>
<dbReference type="PANTHER" id="PTHR31967">
    <property type="entry name" value="GROUNDHOG (HEDGEHOG-LIKE FAMILY)-RELATED"/>
    <property type="match status" value="1"/>
</dbReference>
<sequence>ILAEQERLRTDVTFNKKKVKVATDQERIAQLNKDITDGVQKPPPDCFINERGFLCCNRDLLKLIDDANRYVIARNYSQCNKQIFAQILHKKAEKKFGITFEIIVSTSDFASKSHFRENFICKDRINRRFILIYATPVSYVIGEKNKPRSVISTLDE</sequence>
<evidence type="ECO:0000259" key="1">
    <source>
        <dbReference type="Pfam" id="PF04155"/>
    </source>
</evidence>
<dbReference type="Proteomes" id="UP000887569">
    <property type="component" value="Unplaced"/>
</dbReference>
<accession>A0A915B6F4</accession>
<evidence type="ECO:0000313" key="3">
    <source>
        <dbReference type="WBParaSite" id="PgR028_g115_t01"/>
    </source>
</evidence>
<keyword evidence="2" id="KW-1185">Reference proteome</keyword>